<evidence type="ECO:0000313" key="4">
    <source>
        <dbReference type="Proteomes" id="UP000256763"/>
    </source>
</evidence>
<evidence type="ECO:0000256" key="1">
    <source>
        <dbReference type="ARBA" id="ARBA00008791"/>
    </source>
</evidence>
<feature type="domain" description="UspA" evidence="2">
    <location>
        <begin position="2"/>
        <end position="150"/>
    </location>
</feature>
<reference evidence="4" key="1">
    <citation type="submission" date="2017-05" db="EMBL/GenBank/DDBJ databases">
        <authorList>
            <person name="Sharma S."/>
            <person name="Sidhu C."/>
            <person name="Pinnaka A.K."/>
        </authorList>
    </citation>
    <scope>NUCLEOTIDE SEQUENCE [LARGE SCALE GENOMIC DNA]</scope>
    <source>
        <strain evidence="4">AK93</strain>
    </source>
</reference>
<dbReference type="InterPro" id="IPR006016">
    <property type="entry name" value="UspA"/>
</dbReference>
<keyword evidence="4" id="KW-1185">Reference proteome</keyword>
<evidence type="ECO:0000313" key="3">
    <source>
        <dbReference type="EMBL" id="RFA36534.1"/>
    </source>
</evidence>
<dbReference type="Proteomes" id="UP000256763">
    <property type="component" value="Unassembled WGS sequence"/>
</dbReference>
<dbReference type="CDD" id="cd00293">
    <property type="entry name" value="USP-like"/>
    <property type="match status" value="1"/>
</dbReference>
<gene>
    <name evidence="3" type="ORF">CAL65_11255</name>
</gene>
<dbReference type="AlphaFoldDB" id="A0A3E0WU72"/>
<sequence>MKIMVAYDDSRNARLALAQTVTLFKALAPQIVLISVVEEPRSNTSVNEDKFNEEYEALKTGANNAARLLREEGLAVEIIIAEGDARKMILRATKERVPDLLVIARHSNESDTGLVGRALTALVDEIDYMTFGSVSSFLARRVECPLLILPSR</sequence>
<dbReference type="SUPFAM" id="SSF52402">
    <property type="entry name" value="Adenine nucleotide alpha hydrolases-like"/>
    <property type="match status" value="1"/>
</dbReference>
<evidence type="ECO:0000259" key="2">
    <source>
        <dbReference type="Pfam" id="PF00582"/>
    </source>
</evidence>
<dbReference type="RefSeq" id="WP_116301986.1">
    <property type="nucleotide sequence ID" value="NZ_NFZV01000007.1"/>
</dbReference>
<name>A0A3E0WU72_9GAMM</name>
<organism evidence="3 4">
    <name type="scientific">Alkalilimnicola ehrlichii</name>
    <dbReference type="NCBI Taxonomy" id="351052"/>
    <lineage>
        <taxon>Bacteria</taxon>
        <taxon>Pseudomonadati</taxon>
        <taxon>Pseudomonadota</taxon>
        <taxon>Gammaproteobacteria</taxon>
        <taxon>Chromatiales</taxon>
        <taxon>Ectothiorhodospiraceae</taxon>
        <taxon>Alkalilimnicola</taxon>
    </lineage>
</organism>
<protein>
    <submittedName>
        <fullName evidence="3">Universal stress protein UspA</fullName>
    </submittedName>
</protein>
<accession>A0A3E0WU72</accession>
<comment type="similarity">
    <text evidence="1">Belongs to the universal stress protein A family.</text>
</comment>
<dbReference type="Pfam" id="PF00582">
    <property type="entry name" value="Usp"/>
    <property type="match status" value="1"/>
</dbReference>
<dbReference type="EMBL" id="NFZW01000009">
    <property type="protein sequence ID" value="RFA36534.1"/>
    <property type="molecule type" value="Genomic_DNA"/>
</dbReference>
<dbReference type="PANTHER" id="PTHR46268">
    <property type="entry name" value="STRESS RESPONSE PROTEIN NHAX"/>
    <property type="match status" value="1"/>
</dbReference>
<proteinExistence type="inferred from homology"/>
<dbReference type="OrthoDB" id="7851528at2"/>
<dbReference type="InterPro" id="IPR014729">
    <property type="entry name" value="Rossmann-like_a/b/a_fold"/>
</dbReference>
<dbReference type="Gene3D" id="3.40.50.620">
    <property type="entry name" value="HUPs"/>
    <property type="match status" value="1"/>
</dbReference>
<dbReference type="PANTHER" id="PTHR46268:SF6">
    <property type="entry name" value="UNIVERSAL STRESS PROTEIN UP12"/>
    <property type="match status" value="1"/>
</dbReference>
<comment type="caution">
    <text evidence="3">The sequence shown here is derived from an EMBL/GenBank/DDBJ whole genome shotgun (WGS) entry which is preliminary data.</text>
</comment>